<accession>F9WGD7</accession>
<dbReference type="AlphaFoldDB" id="F9WGD7"/>
<feature type="compositionally biased region" description="Polar residues" evidence="1">
    <location>
        <begin position="86"/>
        <end position="101"/>
    </location>
</feature>
<evidence type="ECO:0000313" key="3">
    <source>
        <dbReference type="Proteomes" id="UP000000702"/>
    </source>
</evidence>
<feature type="compositionally biased region" description="Basic and acidic residues" evidence="1">
    <location>
        <begin position="55"/>
        <end position="83"/>
    </location>
</feature>
<evidence type="ECO:0008006" key="4">
    <source>
        <dbReference type="Google" id="ProtNLM"/>
    </source>
</evidence>
<evidence type="ECO:0000256" key="1">
    <source>
        <dbReference type="SAM" id="MobiDB-lite"/>
    </source>
</evidence>
<gene>
    <name evidence="2" type="ORF">TCIL3000_0_01470</name>
</gene>
<feature type="region of interest" description="Disordered" evidence="1">
    <location>
        <begin position="55"/>
        <end position="101"/>
    </location>
</feature>
<dbReference type="EMBL" id="CAEQ01002263">
    <property type="protein sequence ID" value="CCD16372.1"/>
    <property type="molecule type" value="Genomic_DNA"/>
</dbReference>
<name>F9WGD7_TRYCI</name>
<reference evidence="2" key="1">
    <citation type="journal article" date="2012" name="Proc. Natl. Acad. Sci. U.S.A.">
        <title>Antigenic diversity is generated by distinct evolutionary mechanisms in African trypanosome species.</title>
        <authorList>
            <person name="Jackson A.P."/>
            <person name="Berry A."/>
            <person name="Aslett M."/>
            <person name="Allison H.C."/>
            <person name="Burton P."/>
            <person name="Vavrova-Anderson J."/>
            <person name="Brown R."/>
            <person name="Browne H."/>
            <person name="Corton N."/>
            <person name="Hauser H."/>
            <person name="Gamble J."/>
            <person name="Gilderthorp R."/>
            <person name="Marcello L."/>
            <person name="McQuillan J."/>
            <person name="Otto T.D."/>
            <person name="Quail M.A."/>
            <person name="Sanders M.J."/>
            <person name="van Tonder A."/>
            <person name="Ginger M.L."/>
            <person name="Field M.C."/>
            <person name="Barry J.D."/>
            <person name="Hertz-Fowler C."/>
            <person name="Berriman M."/>
        </authorList>
    </citation>
    <scope>NUCLEOTIDE SEQUENCE [LARGE SCALE GENOMIC DNA]</scope>
    <source>
        <strain evidence="2">IL3000</strain>
    </source>
</reference>
<protein>
    <recommendedName>
        <fullName evidence="4">Variant surface glycoprotein</fullName>
    </recommendedName>
</protein>
<keyword evidence="3" id="KW-1185">Reference proteome</keyword>
<proteinExistence type="predicted"/>
<dbReference type="Proteomes" id="UP000000702">
    <property type="component" value="Unassembled WGS sequence"/>
</dbReference>
<evidence type="ECO:0000313" key="2">
    <source>
        <dbReference type="EMBL" id="CCD16372.1"/>
    </source>
</evidence>
<sequence length="130" mass="14598">MPGDASKPPSYRLGEGDFSDSACNGNKQVCVMYYPNATRIKTWWVDLYHALEVEEAEKQKSKEEKAAKGNQEEEEAEVARMEPLRSPTQPTNQTEQHNENNLSAQFSRLNINSGTPTTQLLWLLSAAIVI</sequence>
<comment type="caution">
    <text evidence="2">The sequence shown here is derived from an EMBL/GenBank/DDBJ whole genome shotgun (WGS) entry which is preliminary data.</text>
</comment>
<organism evidence="2 3">
    <name type="scientific">Trypanosoma congolense (strain IL3000)</name>
    <dbReference type="NCBI Taxonomy" id="1068625"/>
    <lineage>
        <taxon>Eukaryota</taxon>
        <taxon>Discoba</taxon>
        <taxon>Euglenozoa</taxon>
        <taxon>Kinetoplastea</taxon>
        <taxon>Metakinetoplastina</taxon>
        <taxon>Trypanosomatida</taxon>
        <taxon>Trypanosomatidae</taxon>
        <taxon>Trypanosoma</taxon>
        <taxon>Nannomonas</taxon>
    </lineage>
</organism>